<protein>
    <recommendedName>
        <fullName evidence="2">PDZ domain-containing protein</fullName>
    </recommendedName>
</protein>
<name>A0A0L0G5L2_9EUKA</name>
<dbReference type="GeneID" id="25904039"/>
<evidence type="ECO:0000313" key="4">
    <source>
        <dbReference type="Proteomes" id="UP000054560"/>
    </source>
</evidence>
<evidence type="ECO:0000256" key="1">
    <source>
        <dbReference type="SAM" id="MobiDB-lite"/>
    </source>
</evidence>
<accession>A0A0L0G5L2</accession>
<organism evidence="3 4">
    <name type="scientific">Sphaeroforma arctica JP610</name>
    <dbReference type="NCBI Taxonomy" id="667725"/>
    <lineage>
        <taxon>Eukaryota</taxon>
        <taxon>Ichthyosporea</taxon>
        <taxon>Ichthyophonida</taxon>
        <taxon>Sphaeroforma</taxon>
    </lineage>
</organism>
<dbReference type="SUPFAM" id="SSF50156">
    <property type="entry name" value="PDZ domain-like"/>
    <property type="match status" value="1"/>
</dbReference>
<dbReference type="RefSeq" id="XP_014158136.1">
    <property type="nucleotide sequence ID" value="XM_014302661.1"/>
</dbReference>
<feature type="domain" description="PDZ" evidence="2">
    <location>
        <begin position="178"/>
        <end position="242"/>
    </location>
</feature>
<dbReference type="PROSITE" id="PS50106">
    <property type="entry name" value="PDZ"/>
    <property type="match status" value="1"/>
</dbReference>
<dbReference type="AlphaFoldDB" id="A0A0L0G5L2"/>
<dbReference type="InterPro" id="IPR036034">
    <property type="entry name" value="PDZ_sf"/>
</dbReference>
<dbReference type="OrthoDB" id="10029564at2759"/>
<dbReference type="Gene3D" id="2.30.42.10">
    <property type="match status" value="1"/>
</dbReference>
<dbReference type="EMBL" id="KQ241778">
    <property type="protein sequence ID" value="KNC84234.1"/>
    <property type="molecule type" value="Genomic_DNA"/>
</dbReference>
<sequence>MSPASRGGRRRSRIQSMSVKSSIDPMRRDEVPCFDSGYKTSSTKTSLYSYQAKQPMDMSWGLRGDIPCSILKSITIKSPYLVKDDNGIEVVSQIGPENSGCFLDDDSPTKRATSQRYQLLHAIDLEALPDFETNDFESYNRDSDQPGVNDILYYNDLMEDTVAPHGCRMDDQRCIVKDITLEKKNKKDEYGIGLGTAQYGRLFVNCIRPGSLADRNGIIFGDEITMINESETLYCSAPQAAR</sequence>
<keyword evidence="4" id="KW-1185">Reference proteome</keyword>
<reference evidence="3 4" key="1">
    <citation type="submission" date="2011-02" db="EMBL/GenBank/DDBJ databases">
        <title>The Genome Sequence of Sphaeroforma arctica JP610.</title>
        <authorList>
            <consortium name="The Broad Institute Genome Sequencing Platform"/>
            <person name="Russ C."/>
            <person name="Cuomo C."/>
            <person name="Young S.K."/>
            <person name="Zeng Q."/>
            <person name="Gargeya S."/>
            <person name="Alvarado L."/>
            <person name="Berlin A."/>
            <person name="Chapman S.B."/>
            <person name="Chen Z."/>
            <person name="Freedman E."/>
            <person name="Gellesch M."/>
            <person name="Goldberg J."/>
            <person name="Griggs A."/>
            <person name="Gujja S."/>
            <person name="Heilman E."/>
            <person name="Heiman D."/>
            <person name="Howarth C."/>
            <person name="Mehta T."/>
            <person name="Neiman D."/>
            <person name="Pearson M."/>
            <person name="Roberts A."/>
            <person name="Saif S."/>
            <person name="Shea T."/>
            <person name="Shenoy N."/>
            <person name="Sisk P."/>
            <person name="Stolte C."/>
            <person name="Sykes S."/>
            <person name="White J."/>
            <person name="Yandava C."/>
            <person name="Burger G."/>
            <person name="Gray M.W."/>
            <person name="Holland P.W.H."/>
            <person name="King N."/>
            <person name="Lang F.B.F."/>
            <person name="Roger A.J."/>
            <person name="Ruiz-Trillo I."/>
            <person name="Haas B."/>
            <person name="Nusbaum C."/>
            <person name="Birren B."/>
        </authorList>
    </citation>
    <scope>NUCLEOTIDE SEQUENCE [LARGE SCALE GENOMIC DNA]</scope>
    <source>
        <strain evidence="3 4">JP610</strain>
    </source>
</reference>
<evidence type="ECO:0000259" key="2">
    <source>
        <dbReference type="PROSITE" id="PS50106"/>
    </source>
</evidence>
<proteinExistence type="predicted"/>
<feature type="region of interest" description="Disordered" evidence="1">
    <location>
        <begin position="1"/>
        <end position="28"/>
    </location>
</feature>
<dbReference type="InterPro" id="IPR001478">
    <property type="entry name" value="PDZ"/>
</dbReference>
<gene>
    <name evidence="3" type="ORF">SARC_03535</name>
</gene>
<dbReference type="Proteomes" id="UP000054560">
    <property type="component" value="Unassembled WGS sequence"/>
</dbReference>
<evidence type="ECO:0000313" key="3">
    <source>
        <dbReference type="EMBL" id="KNC84234.1"/>
    </source>
</evidence>